<sequence length="64" mass="7517">MSLNSREWPAQPRRRVMPVLVNLDDPPAEWINPIEPWRARNTWPVNSVPRRHPEIPGLPVEMTL</sequence>
<reference evidence="1 2" key="1">
    <citation type="submission" date="2018-10" db="EMBL/GenBank/DDBJ databases">
        <title>Sequencing the genomes of 1000 actinobacteria strains.</title>
        <authorList>
            <person name="Klenk H.-P."/>
        </authorList>
    </citation>
    <scope>NUCLEOTIDE SEQUENCE [LARGE SCALE GENOMIC DNA]</scope>
    <source>
        <strain evidence="1 2">DSM 45175</strain>
    </source>
</reference>
<accession>A0A495JW93</accession>
<dbReference type="Proteomes" id="UP000277671">
    <property type="component" value="Unassembled WGS sequence"/>
</dbReference>
<comment type="caution">
    <text evidence="1">The sequence shown here is derived from an EMBL/GenBank/DDBJ whole genome shotgun (WGS) entry which is preliminary data.</text>
</comment>
<name>A0A495JW93_9ACTN</name>
<keyword evidence="2" id="KW-1185">Reference proteome</keyword>
<dbReference type="RefSeq" id="WP_147457254.1">
    <property type="nucleotide sequence ID" value="NZ_RBKT01000001.1"/>
</dbReference>
<dbReference type="EMBL" id="RBKT01000001">
    <property type="protein sequence ID" value="RKR92858.1"/>
    <property type="molecule type" value="Genomic_DNA"/>
</dbReference>
<proteinExistence type="predicted"/>
<protein>
    <submittedName>
        <fullName evidence="1">Uncharacterized protein</fullName>
    </submittedName>
</protein>
<dbReference type="AlphaFoldDB" id="A0A495JW93"/>
<evidence type="ECO:0000313" key="1">
    <source>
        <dbReference type="EMBL" id="RKR92858.1"/>
    </source>
</evidence>
<gene>
    <name evidence="1" type="ORF">BDK92_7340</name>
</gene>
<organism evidence="1 2">
    <name type="scientific">Micromonospora pisi</name>
    <dbReference type="NCBI Taxonomy" id="589240"/>
    <lineage>
        <taxon>Bacteria</taxon>
        <taxon>Bacillati</taxon>
        <taxon>Actinomycetota</taxon>
        <taxon>Actinomycetes</taxon>
        <taxon>Micromonosporales</taxon>
        <taxon>Micromonosporaceae</taxon>
        <taxon>Micromonospora</taxon>
    </lineage>
</organism>
<evidence type="ECO:0000313" key="2">
    <source>
        <dbReference type="Proteomes" id="UP000277671"/>
    </source>
</evidence>